<dbReference type="PRINTS" id="PR00419">
    <property type="entry name" value="ADXRDTASE"/>
</dbReference>
<evidence type="ECO:0000313" key="3">
    <source>
        <dbReference type="Proteomes" id="UP001165740"/>
    </source>
</evidence>
<proteinExistence type="predicted"/>
<dbReference type="SUPFAM" id="SSF51905">
    <property type="entry name" value="FAD/NAD(P)-binding domain"/>
    <property type="match status" value="1"/>
</dbReference>
<organism evidence="3 6">
    <name type="scientific">Biomphalaria glabrata</name>
    <name type="common">Bloodfluke planorb</name>
    <name type="synonym">Freshwater snail</name>
    <dbReference type="NCBI Taxonomy" id="6526"/>
    <lineage>
        <taxon>Eukaryota</taxon>
        <taxon>Metazoa</taxon>
        <taxon>Spiralia</taxon>
        <taxon>Lophotrochozoa</taxon>
        <taxon>Mollusca</taxon>
        <taxon>Gastropoda</taxon>
        <taxon>Heterobranchia</taxon>
        <taxon>Euthyneura</taxon>
        <taxon>Panpulmonata</taxon>
        <taxon>Hygrophila</taxon>
        <taxon>Lymnaeoidea</taxon>
        <taxon>Planorbidae</taxon>
        <taxon>Biomphalaria</taxon>
    </lineage>
</organism>
<dbReference type="Gene3D" id="3.50.50.60">
    <property type="entry name" value="FAD/NAD(P)-binding domain"/>
    <property type="match status" value="1"/>
</dbReference>
<dbReference type="RefSeq" id="XP_055871655.1">
    <property type="nucleotide sequence ID" value="XM_056015680.1"/>
</dbReference>
<reference evidence="4 5" key="1">
    <citation type="submission" date="2025-04" db="UniProtKB">
        <authorList>
            <consortium name="RefSeq"/>
        </authorList>
    </citation>
    <scope>IDENTIFICATION</scope>
</reference>
<gene>
    <name evidence="4 5 6" type="primary">LOC106052569</name>
</gene>
<dbReference type="InterPro" id="IPR002937">
    <property type="entry name" value="Amino_oxidase"/>
</dbReference>
<evidence type="ECO:0000313" key="5">
    <source>
        <dbReference type="RefSeq" id="XP_055871654.1"/>
    </source>
</evidence>
<feature type="chain" id="PRO_5044702592" evidence="1">
    <location>
        <begin position="21"/>
        <end position="524"/>
    </location>
</feature>
<dbReference type="PANTHER" id="PTHR10742:SF410">
    <property type="entry name" value="LYSINE-SPECIFIC HISTONE DEMETHYLASE 2"/>
    <property type="match status" value="1"/>
</dbReference>
<evidence type="ECO:0000259" key="2">
    <source>
        <dbReference type="Pfam" id="PF01593"/>
    </source>
</evidence>
<dbReference type="SUPFAM" id="SSF54373">
    <property type="entry name" value="FAD-linked reductases, C-terminal domain"/>
    <property type="match status" value="1"/>
</dbReference>
<name>A0A9W2Z976_BIOGL</name>
<evidence type="ECO:0000256" key="1">
    <source>
        <dbReference type="SAM" id="SignalP"/>
    </source>
</evidence>
<dbReference type="Proteomes" id="UP001165740">
    <property type="component" value="Chromosome 17"/>
</dbReference>
<dbReference type="AlphaFoldDB" id="A0A9W2Z976"/>
<dbReference type="InterPro" id="IPR036188">
    <property type="entry name" value="FAD/NAD-bd_sf"/>
</dbReference>
<dbReference type="PANTHER" id="PTHR10742">
    <property type="entry name" value="FLAVIN MONOAMINE OXIDASE"/>
    <property type="match status" value="1"/>
</dbReference>
<dbReference type="OrthoDB" id="5977782at2759"/>
<protein>
    <submittedName>
        <fullName evidence="4 5">Achacin-like isoform X1</fullName>
    </submittedName>
</protein>
<evidence type="ECO:0000313" key="6">
    <source>
        <dbReference type="RefSeq" id="XP_055871655.1"/>
    </source>
</evidence>
<dbReference type="RefSeq" id="XP_055871654.1">
    <property type="nucleotide sequence ID" value="XM_056015679.1"/>
</dbReference>
<dbReference type="Pfam" id="PF01593">
    <property type="entry name" value="Amino_oxidase"/>
    <property type="match status" value="1"/>
</dbReference>
<feature type="domain" description="Amine oxidase" evidence="2">
    <location>
        <begin position="40"/>
        <end position="517"/>
    </location>
</feature>
<sequence>MCTLFLCFVAISWLLGNIDCNCDRYVDVAIIGAGPSGTYSAYRLRNQKLTIEVFEYLNRVGGRLYSTTLPDAPDLPIELGGMVFLPSIHKRVFKVVNEIGLDYKSYLGGIGNLSSIRYYLRGINRNYVDTFLYTYHLREEEKKADNLVKYLLQKLTGNDGTNLTQETLLNLKTYDGRYLYTVPFDEALSLVASDEAKNFIVDSSMLSSLVWLNGSLYLWESLLQARDEREDDNIKTPVEGMNSIPKRLIELFLESSKKHTLTLNRRLMSINTTSINTTSSELYRLEFKHTQTTDVGTTELESKEFVCAKQVILAITKFALSQLDWHPLRDSRVQDAIHAVRNVQAQKVFLTFPTDWWMSKAAYPSLSIISDRPFNYFVYWGQSQVSGHYVTLASYVDEEQAHFLHELNGQGPVINGSTPGLHRVTQCLLDHLLEELAKAFNIDRTLIPEPISSISQYWSTYPFGGSWVVWKNGYRYDDVISTVQRPSLTDNVFYVGADHSTGENPGWTEGAFEAADRVIEKYFL</sequence>
<keyword evidence="1" id="KW-0732">Signal</keyword>
<keyword evidence="3" id="KW-1185">Reference proteome</keyword>
<feature type="signal peptide" evidence="1">
    <location>
        <begin position="1"/>
        <end position="20"/>
    </location>
</feature>
<evidence type="ECO:0000313" key="4">
    <source>
        <dbReference type="RefSeq" id="XP_055871653.1"/>
    </source>
</evidence>
<dbReference type="OMA" id="DHETINY"/>
<dbReference type="GO" id="GO:0016491">
    <property type="term" value="F:oxidoreductase activity"/>
    <property type="evidence" value="ECO:0007669"/>
    <property type="project" value="InterPro"/>
</dbReference>
<accession>A0A9W2Z976</accession>
<dbReference type="InterPro" id="IPR050281">
    <property type="entry name" value="Flavin_monoamine_oxidase"/>
</dbReference>
<dbReference type="GeneID" id="106052569"/>
<dbReference type="RefSeq" id="XP_055871653.1">
    <property type="nucleotide sequence ID" value="XM_056015678.1"/>
</dbReference>